<proteinExistence type="predicted"/>
<gene>
    <name evidence="1" type="ORF">PanWU01x14_207280</name>
</gene>
<name>A0A2P5BVE9_PARAD</name>
<evidence type="ECO:0000313" key="1">
    <source>
        <dbReference type="EMBL" id="PON52767.1"/>
    </source>
</evidence>
<comment type="caution">
    <text evidence="1">The sequence shown here is derived from an EMBL/GenBank/DDBJ whole genome shotgun (WGS) entry which is preliminary data.</text>
</comment>
<sequence length="152" mass="16883">MPTPTPQPPNIVLYSLFLHNLTTTKPKQKRCVPRENTLACLAKPVHQNHPTLHVPCHIPAHQIDPATAHHIRATDPDYTLHRHLCLAESRATSSLCITLPDAQTTRRSLVCVSDPTLCLAKSGTTLHRFMPLNAQTQHVTGEEEEEEEGRAA</sequence>
<protein>
    <submittedName>
        <fullName evidence="1">Uncharacterized protein</fullName>
    </submittedName>
</protein>
<dbReference type="AlphaFoldDB" id="A0A2P5BVE9"/>
<keyword evidence="2" id="KW-1185">Reference proteome</keyword>
<dbReference type="Proteomes" id="UP000237105">
    <property type="component" value="Unassembled WGS sequence"/>
</dbReference>
<dbReference type="EMBL" id="JXTB01000215">
    <property type="protein sequence ID" value="PON52767.1"/>
    <property type="molecule type" value="Genomic_DNA"/>
</dbReference>
<reference evidence="2" key="1">
    <citation type="submission" date="2016-06" db="EMBL/GenBank/DDBJ databases">
        <title>Parallel loss of symbiosis genes in relatives of nitrogen-fixing non-legume Parasponia.</title>
        <authorList>
            <person name="Van Velzen R."/>
            <person name="Holmer R."/>
            <person name="Bu F."/>
            <person name="Rutten L."/>
            <person name="Van Zeijl A."/>
            <person name="Liu W."/>
            <person name="Santuari L."/>
            <person name="Cao Q."/>
            <person name="Sharma T."/>
            <person name="Shen D."/>
            <person name="Roswanjaya Y."/>
            <person name="Wardhani T."/>
            <person name="Kalhor M.S."/>
            <person name="Jansen J."/>
            <person name="Van den Hoogen J."/>
            <person name="Gungor B."/>
            <person name="Hartog M."/>
            <person name="Hontelez J."/>
            <person name="Verver J."/>
            <person name="Yang W.-C."/>
            <person name="Schijlen E."/>
            <person name="Repin R."/>
            <person name="Schilthuizen M."/>
            <person name="Schranz E."/>
            <person name="Heidstra R."/>
            <person name="Miyata K."/>
            <person name="Fedorova E."/>
            <person name="Kohlen W."/>
            <person name="Bisseling T."/>
            <person name="Smit S."/>
            <person name="Geurts R."/>
        </authorList>
    </citation>
    <scope>NUCLEOTIDE SEQUENCE [LARGE SCALE GENOMIC DNA]</scope>
    <source>
        <strain evidence="2">cv. WU1-14</strain>
    </source>
</reference>
<organism evidence="1 2">
    <name type="scientific">Parasponia andersonii</name>
    <name type="common">Sponia andersonii</name>
    <dbReference type="NCBI Taxonomy" id="3476"/>
    <lineage>
        <taxon>Eukaryota</taxon>
        <taxon>Viridiplantae</taxon>
        <taxon>Streptophyta</taxon>
        <taxon>Embryophyta</taxon>
        <taxon>Tracheophyta</taxon>
        <taxon>Spermatophyta</taxon>
        <taxon>Magnoliopsida</taxon>
        <taxon>eudicotyledons</taxon>
        <taxon>Gunneridae</taxon>
        <taxon>Pentapetalae</taxon>
        <taxon>rosids</taxon>
        <taxon>fabids</taxon>
        <taxon>Rosales</taxon>
        <taxon>Cannabaceae</taxon>
        <taxon>Parasponia</taxon>
    </lineage>
</organism>
<evidence type="ECO:0000313" key="2">
    <source>
        <dbReference type="Proteomes" id="UP000237105"/>
    </source>
</evidence>
<accession>A0A2P5BVE9</accession>